<organism evidence="9 10">
    <name type="scientific">Cyanobacterium stanieri (strain ATCC 29140 / PCC 7202)</name>
    <dbReference type="NCBI Taxonomy" id="292563"/>
    <lineage>
        <taxon>Bacteria</taxon>
        <taxon>Bacillati</taxon>
        <taxon>Cyanobacteriota</taxon>
        <taxon>Cyanophyceae</taxon>
        <taxon>Oscillatoriophycideae</taxon>
        <taxon>Chroococcales</taxon>
        <taxon>Geminocystaceae</taxon>
        <taxon>Cyanobacterium</taxon>
    </lineage>
</organism>
<dbReference type="PANTHER" id="PTHR33778:SF1">
    <property type="entry name" value="MAGNESIUM TRANSPORTER YHID-RELATED"/>
    <property type="match status" value="1"/>
</dbReference>
<protein>
    <submittedName>
        <fullName evidence="9">MgtC/SapB transporter</fullName>
    </submittedName>
</protein>
<dbReference type="PANTHER" id="PTHR33778">
    <property type="entry name" value="PROTEIN MGTC"/>
    <property type="match status" value="1"/>
</dbReference>
<keyword evidence="6 7" id="KW-0472">Membrane</keyword>
<evidence type="ECO:0000256" key="7">
    <source>
        <dbReference type="SAM" id="Phobius"/>
    </source>
</evidence>
<evidence type="ECO:0000256" key="1">
    <source>
        <dbReference type="ARBA" id="ARBA00004651"/>
    </source>
</evidence>
<dbReference type="Proteomes" id="UP000010483">
    <property type="component" value="Chromosome"/>
</dbReference>
<dbReference type="Pfam" id="PF02308">
    <property type="entry name" value="MgtC"/>
    <property type="match status" value="1"/>
</dbReference>
<gene>
    <name evidence="9" type="ordered locus">Cyast_1096</name>
</gene>
<evidence type="ECO:0000313" key="9">
    <source>
        <dbReference type="EMBL" id="AFZ47065.1"/>
    </source>
</evidence>
<reference evidence="10" key="1">
    <citation type="journal article" date="2013" name="Proc. Natl. Acad. Sci. U.S.A.">
        <title>Improving the coverage of the cyanobacterial phylum using diversity-driven genome sequencing.</title>
        <authorList>
            <person name="Shih P.M."/>
            <person name="Wu D."/>
            <person name="Latifi A."/>
            <person name="Axen S.D."/>
            <person name="Fewer D.P."/>
            <person name="Talla E."/>
            <person name="Calteau A."/>
            <person name="Cai F."/>
            <person name="Tandeau de Marsac N."/>
            <person name="Rippka R."/>
            <person name="Herdman M."/>
            <person name="Sivonen K."/>
            <person name="Coursin T."/>
            <person name="Laurent T."/>
            <person name="Goodwin L."/>
            <person name="Nolan M."/>
            <person name="Davenport K.W."/>
            <person name="Han C.S."/>
            <person name="Rubin E.M."/>
            <person name="Eisen J.A."/>
            <person name="Woyke T."/>
            <person name="Gugger M."/>
            <person name="Kerfeld C.A."/>
        </authorList>
    </citation>
    <scope>NUCLEOTIDE SEQUENCE [LARGE SCALE GENOMIC DNA]</scope>
    <source>
        <strain evidence="10">ATCC 29140 / PCC 7202</strain>
    </source>
</reference>
<sequence>MDNLMLLKLVTAMVLGSILGLERELRQKPGGVKTNGLVSLASCAFVLIVEQVDPSETARVITGIIQGVGFIGGGLILKAGNNAKGLTGAAEIWISAGVGLACAVGLWRLAITILLLCLVLLKVMKMYFRSFNNH</sequence>
<dbReference type="InterPro" id="IPR049177">
    <property type="entry name" value="MgtC_SapB_SrpB_YhiD_N"/>
</dbReference>
<dbReference type="HOGENOM" id="CLU_079292_1_5_3"/>
<evidence type="ECO:0000259" key="8">
    <source>
        <dbReference type="Pfam" id="PF02308"/>
    </source>
</evidence>
<evidence type="ECO:0000313" key="10">
    <source>
        <dbReference type="Proteomes" id="UP000010483"/>
    </source>
</evidence>
<dbReference type="InterPro" id="IPR003416">
    <property type="entry name" value="MgtC/SapB/SrpB/YhiD_fam"/>
</dbReference>
<dbReference type="GO" id="GO:0005886">
    <property type="term" value="C:plasma membrane"/>
    <property type="evidence" value="ECO:0007669"/>
    <property type="project" value="UniProtKB-SubCell"/>
</dbReference>
<feature type="transmembrane region" description="Helical" evidence="7">
    <location>
        <begin position="60"/>
        <end position="80"/>
    </location>
</feature>
<evidence type="ECO:0000256" key="2">
    <source>
        <dbReference type="ARBA" id="ARBA00009298"/>
    </source>
</evidence>
<feature type="transmembrane region" description="Helical" evidence="7">
    <location>
        <begin position="92"/>
        <end position="121"/>
    </location>
</feature>
<dbReference type="BioCyc" id="CSTA292563:G1353-1106-MONOMER"/>
<dbReference type="eggNOG" id="COG1285">
    <property type="taxonomic scope" value="Bacteria"/>
</dbReference>
<name>K9YKX4_CYASC</name>
<accession>K9YKX4</accession>
<dbReference type="KEGG" id="csn:Cyast_1096"/>
<dbReference type="STRING" id="292563.Cyast_1096"/>
<evidence type="ECO:0000256" key="6">
    <source>
        <dbReference type="ARBA" id="ARBA00023136"/>
    </source>
</evidence>
<comment type="subcellular location">
    <subcellularLocation>
        <location evidence="1">Cell membrane</location>
        <topology evidence="1">Multi-pass membrane protein</topology>
    </subcellularLocation>
</comment>
<dbReference type="PRINTS" id="PR01837">
    <property type="entry name" value="MGTCSAPBPROT"/>
</dbReference>
<dbReference type="AlphaFoldDB" id="K9YKX4"/>
<evidence type="ECO:0000256" key="5">
    <source>
        <dbReference type="ARBA" id="ARBA00022989"/>
    </source>
</evidence>
<proteinExistence type="inferred from homology"/>
<dbReference type="EMBL" id="CP003940">
    <property type="protein sequence ID" value="AFZ47065.1"/>
    <property type="molecule type" value="Genomic_DNA"/>
</dbReference>
<keyword evidence="3" id="KW-1003">Cell membrane</keyword>
<keyword evidence="10" id="KW-1185">Reference proteome</keyword>
<keyword evidence="5 7" id="KW-1133">Transmembrane helix</keyword>
<evidence type="ECO:0000256" key="4">
    <source>
        <dbReference type="ARBA" id="ARBA00022692"/>
    </source>
</evidence>
<comment type="similarity">
    <text evidence="2">Belongs to the MgtC/SapB family.</text>
</comment>
<evidence type="ECO:0000256" key="3">
    <source>
        <dbReference type="ARBA" id="ARBA00022475"/>
    </source>
</evidence>
<keyword evidence="4 7" id="KW-0812">Transmembrane</keyword>
<feature type="domain" description="MgtC/SapB/SrpB/YhiD N-terminal" evidence="8">
    <location>
        <begin position="9"/>
        <end position="125"/>
    </location>
</feature>